<dbReference type="EMBL" id="VSSQ01146349">
    <property type="protein sequence ID" value="MPN64863.1"/>
    <property type="molecule type" value="Genomic_DNA"/>
</dbReference>
<sequence length="130" mass="14546">MHTGIPVRQSAFVVESRVHRIASLRIEPDGDSTFADVSFGYAFRAVHRASGVFLPQIRKKHVRALFLHVRRDCGGGGLHKAHQYTLDIPGALRGILCHRDTFQAQDDIRGSRSSAFCRDCFAVGRQEQTQ</sequence>
<comment type="caution">
    <text evidence="1">The sequence shown here is derived from an EMBL/GenBank/DDBJ whole genome shotgun (WGS) entry which is preliminary data.</text>
</comment>
<protein>
    <submittedName>
        <fullName evidence="1">Uncharacterized protein</fullName>
    </submittedName>
</protein>
<proteinExistence type="predicted"/>
<name>A0A645K157_9ZZZZ</name>
<evidence type="ECO:0000313" key="1">
    <source>
        <dbReference type="EMBL" id="MPN64863.1"/>
    </source>
</evidence>
<dbReference type="AlphaFoldDB" id="A0A645K157"/>
<reference evidence="1" key="1">
    <citation type="submission" date="2019-08" db="EMBL/GenBank/DDBJ databases">
        <authorList>
            <person name="Kucharzyk K."/>
            <person name="Murdoch R.W."/>
            <person name="Higgins S."/>
            <person name="Loffler F."/>
        </authorList>
    </citation>
    <scope>NUCLEOTIDE SEQUENCE</scope>
</reference>
<organism evidence="1">
    <name type="scientific">bioreactor metagenome</name>
    <dbReference type="NCBI Taxonomy" id="1076179"/>
    <lineage>
        <taxon>unclassified sequences</taxon>
        <taxon>metagenomes</taxon>
        <taxon>ecological metagenomes</taxon>
    </lineage>
</organism>
<accession>A0A645K157</accession>
<gene>
    <name evidence="1" type="ORF">SDC9_212641</name>
</gene>